<organism evidence="2 3">
    <name type="scientific">Talaromyces atroroseus</name>
    <dbReference type="NCBI Taxonomy" id="1441469"/>
    <lineage>
        <taxon>Eukaryota</taxon>
        <taxon>Fungi</taxon>
        <taxon>Dikarya</taxon>
        <taxon>Ascomycota</taxon>
        <taxon>Pezizomycotina</taxon>
        <taxon>Eurotiomycetes</taxon>
        <taxon>Eurotiomycetidae</taxon>
        <taxon>Eurotiales</taxon>
        <taxon>Trichocomaceae</taxon>
        <taxon>Talaromyces</taxon>
        <taxon>Talaromyces sect. Trachyspermi</taxon>
    </lineage>
</organism>
<protein>
    <submittedName>
        <fullName evidence="2">Uncharacterized protein</fullName>
    </submittedName>
</protein>
<accession>A0A225A927</accession>
<feature type="compositionally biased region" description="Basic and acidic residues" evidence="1">
    <location>
        <begin position="76"/>
        <end position="92"/>
    </location>
</feature>
<comment type="caution">
    <text evidence="2">The sequence shown here is derived from an EMBL/GenBank/DDBJ whole genome shotgun (WGS) entry which is preliminary data.</text>
</comment>
<gene>
    <name evidence="2" type="ORF">UA08_07473</name>
</gene>
<feature type="region of interest" description="Disordered" evidence="1">
    <location>
        <begin position="71"/>
        <end position="99"/>
    </location>
</feature>
<proteinExistence type="predicted"/>
<reference evidence="2 3" key="1">
    <citation type="submission" date="2015-06" db="EMBL/GenBank/DDBJ databases">
        <title>Talaromyces atroroseus IBT 11181 draft genome.</title>
        <authorList>
            <person name="Rasmussen K.B."/>
            <person name="Rasmussen S."/>
            <person name="Petersen B."/>
            <person name="Sicheritz-Ponten T."/>
            <person name="Mortensen U.H."/>
            <person name="Thrane U."/>
        </authorList>
    </citation>
    <scope>NUCLEOTIDE SEQUENCE [LARGE SCALE GENOMIC DNA]</scope>
    <source>
        <strain evidence="2 3">IBT 11181</strain>
    </source>
</reference>
<dbReference type="AlphaFoldDB" id="A0A225A927"/>
<evidence type="ECO:0000256" key="1">
    <source>
        <dbReference type="SAM" id="MobiDB-lite"/>
    </source>
</evidence>
<dbReference type="GeneID" id="31007229"/>
<keyword evidence="3" id="KW-1185">Reference proteome</keyword>
<dbReference type="RefSeq" id="XP_020117442.1">
    <property type="nucleotide sequence ID" value="XM_020262371.1"/>
</dbReference>
<name>A0A225A927_TALAT</name>
<dbReference type="EMBL" id="LFMY01000012">
    <property type="protein sequence ID" value="OKL57321.1"/>
    <property type="molecule type" value="Genomic_DNA"/>
</dbReference>
<dbReference type="Proteomes" id="UP000214365">
    <property type="component" value="Unassembled WGS sequence"/>
</dbReference>
<evidence type="ECO:0000313" key="3">
    <source>
        <dbReference type="Proteomes" id="UP000214365"/>
    </source>
</evidence>
<dbReference type="OrthoDB" id="3900342at2759"/>
<sequence>MALLDPDTQQTPNAENWSLVMVFDHEAAPNWATAFFGLEEQNPISKYHLIPHANPKIHLLATRSNFPPSGFQSCYDRIDPHGSSRNLEHPMERLPTPSS</sequence>
<evidence type="ECO:0000313" key="2">
    <source>
        <dbReference type="EMBL" id="OKL57321.1"/>
    </source>
</evidence>